<evidence type="ECO:0000256" key="2">
    <source>
        <dbReference type="ARBA" id="ARBA00022729"/>
    </source>
</evidence>
<dbReference type="Pfam" id="PF13458">
    <property type="entry name" value="Peripla_BP_6"/>
    <property type="match status" value="1"/>
</dbReference>
<dbReference type="PANTHER" id="PTHR30483">
    <property type="entry name" value="LEUCINE-SPECIFIC-BINDING PROTEIN"/>
    <property type="match status" value="1"/>
</dbReference>
<sequence length="421" mass="45567">MKEKPEYSRRVILLLVLLVSLIAAPAVAQDVVKIGVIYSLSGPAASVAKAQKNAVDLAIKDVNEAGGVGLGGKKIQLEAVIGDDQTKAETATALFEDMVKKRGVTAVMGGTLAHIPLALNIAAKKDPALFVATCAVPDALYQQGVKAPTTLSILGGASDVGRTGASYLAEKMKPKKVACLVPAYAFGNAVATGFESVIKKHPEINYKIFWHPLGSTDLKRDLEAVRNFKPDVIAIASFGQDASNVLNAAFKMGLGKEAKLFHLWFLDAFAMATLPDAMKDVYLQMFWYHDMTGFQDEAVVKASNEFVAKYAKAYGEPPDPFTVPAYFAVKEIVRAMEVAQSTDPLKMYEALMANPVWTGAKGEAKWRKDGRCIYKYFDWIVEGKGPADRKAGTFDSKYDFGKIVDAFPGEAFAPTLKELGY</sequence>
<protein>
    <submittedName>
        <fullName evidence="5">ABC transporter substrate-binding protein</fullName>
    </submittedName>
</protein>
<dbReference type="SUPFAM" id="SSF53822">
    <property type="entry name" value="Periplasmic binding protein-like I"/>
    <property type="match status" value="1"/>
</dbReference>
<evidence type="ECO:0000259" key="4">
    <source>
        <dbReference type="Pfam" id="PF13458"/>
    </source>
</evidence>
<organism evidence="5 6">
    <name type="scientific">Desulfomonile tiedjei</name>
    <dbReference type="NCBI Taxonomy" id="2358"/>
    <lineage>
        <taxon>Bacteria</taxon>
        <taxon>Pseudomonadati</taxon>
        <taxon>Thermodesulfobacteriota</taxon>
        <taxon>Desulfomonilia</taxon>
        <taxon>Desulfomonilales</taxon>
        <taxon>Desulfomonilaceae</taxon>
        <taxon>Desulfomonile</taxon>
    </lineage>
</organism>
<evidence type="ECO:0000256" key="1">
    <source>
        <dbReference type="ARBA" id="ARBA00010062"/>
    </source>
</evidence>
<dbReference type="Gene3D" id="3.40.50.2300">
    <property type="match status" value="2"/>
</dbReference>
<comment type="caution">
    <text evidence="5">The sequence shown here is derived from an EMBL/GenBank/DDBJ whole genome shotgun (WGS) entry which is preliminary data.</text>
</comment>
<dbReference type="InterPro" id="IPR028081">
    <property type="entry name" value="Leu-bd"/>
</dbReference>
<reference evidence="5" key="1">
    <citation type="submission" date="2020-07" db="EMBL/GenBank/DDBJ databases">
        <title>Huge and variable diversity of episymbiotic CPR bacteria and DPANN archaea in groundwater ecosystems.</title>
        <authorList>
            <person name="He C.Y."/>
            <person name="Keren R."/>
            <person name="Whittaker M."/>
            <person name="Farag I.F."/>
            <person name="Doudna J."/>
            <person name="Cate J.H.D."/>
            <person name="Banfield J.F."/>
        </authorList>
    </citation>
    <scope>NUCLEOTIDE SEQUENCE</scope>
    <source>
        <strain evidence="5">NC_groundwater_1664_Pr3_B-0.1um_52_9</strain>
    </source>
</reference>
<name>A0A9D6Z6V1_9BACT</name>
<proteinExistence type="inferred from homology"/>
<dbReference type="PANTHER" id="PTHR30483:SF6">
    <property type="entry name" value="PERIPLASMIC BINDING PROTEIN OF ABC TRANSPORTER FOR NATURAL AMINO ACIDS"/>
    <property type="match status" value="1"/>
</dbReference>
<dbReference type="Proteomes" id="UP000807825">
    <property type="component" value="Unassembled WGS sequence"/>
</dbReference>
<evidence type="ECO:0000313" key="5">
    <source>
        <dbReference type="EMBL" id="MBI5250471.1"/>
    </source>
</evidence>
<gene>
    <name evidence="5" type="ORF">HY912_13340</name>
</gene>
<evidence type="ECO:0000313" key="6">
    <source>
        <dbReference type="Proteomes" id="UP000807825"/>
    </source>
</evidence>
<feature type="chain" id="PRO_5038629202" evidence="3">
    <location>
        <begin position="29"/>
        <end position="421"/>
    </location>
</feature>
<feature type="signal peptide" evidence="3">
    <location>
        <begin position="1"/>
        <end position="28"/>
    </location>
</feature>
<keyword evidence="2 3" id="KW-0732">Signal</keyword>
<dbReference type="AlphaFoldDB" id="A0A9D6Z6V1"/>
<accession>A0A9D6Z6V1</accession>
<dbReference type="EMBL" id="JACRDE010000347">
    <property type="protein sequence ID" value="MBI5250471.1"/>
    <property type="molecule type" value="Genomic_DNA"/>
</dbReference>
<feature type="domain" description="Leucine-binding protein" evidence="4">
    <location>
        <begin position="32"/>
        <end position="373"/>
    </location>
</feature>
<dbReference type="CDD" id="cd06268">
    <property type="entry name" value="PBP1_ABC_transporter_LIVBP-like"/>
    <property type="match status" value="1"/>
</dbReference>
<evidence type="ECO:0000256" key="3">
    <source>
        <dbReference type="SAM" id="SignalP"/>
    </source>
</evidence>
<dbReference type="InterPro" id="IPR051010">
    <property type="entry name" value="BCAA_transport"/>
</dbReference>
<comment type="similarity">
    <text evidence="1">Belongs to the leucine-binding protein family.</text>
</comment>
<dbReference type="InterPro" id="IPR028082">
    <property type="entry name" value="Peripla_BP_I"/>
</dbReference>